<proteinExistence type="predicted"/>
<evidence type="ECO:0000259" key="2">
    <source>
        <dbReference type="Pfam" id="PF07683"/>
    </source>
</evidence>
<dbReference type="EMBL" id="BRXE01000072">
    <property type="protein sequence ID" value="GLB85080.1"/>
    <property type="molecule type" value="Genomic_DNA"/>
</dbReference>
<accession>A0AA37PWF1</accession>
<sequence>MQKIVVCFSSTAASVIVTPNSMVRMIVSATTDGEQAVASGTGSLGVVVVAGVGTRIVTRRGPTSAHRHDNIPGNPPITDALSFTKSRFTFRADRPFHPQRLNSVLDEMRGLLRSKGFCFERRVDRVEAFGHVPIQFGEFIVRHIYSQLYCK</sequence>
<dbReference type="InterPro" id="IPR011629">
    <property type="entry name" value="CobW-like_C"/>
</dbReference>
<evidence type="ECO:0000313" key="4">
    <source>
        <dbReference type="Proteomes" id="UP001165663"/>
    </source>
</evidence>
<keyword evidence="1" id="KW-1133">Transmembrane helix</keyword>
<dbReference type="RefSeq" id="WP_370653097.1">
    <property type="nucleotide sequence ID" value="NZ_BRXE01000072.1"/>
</dbReference>
<reference evidence="3" key="1">
    <citation type="submission" date="2022-07" db="EMBL/GenBank/DDBJ databases">
        <title>Mycobacterium kiyosense sp. nov., scotochromogenic slow-glowing species isolated from respiratory specimens.</title>
        <authorList>
            <person name="Fukano H."/>
            <person name="Kazumi Y."/>
            <person name="Sakagami N."/>
            <person name="Ato M."/>
            <person name="Mitarai S."/>
            <person name="Hoshino Y."/>
        </authorList>
    </citation>
    <scope>NUCLEOTIDE SEQUENCE</scope>
    <source>
        <strain evidence="3">SRL2020-028</strain>
    </source>
</reference>
<keyword evidence="1" id="KW-0472">Membrane</keyword>
<keyword evidence="1" id="KW-0812">Transmembrane</keyword>
<protein>
    <recommendedName>
        <fullName evidence="2">CobW C-terminal domain-containing protein</fullName>
    </recommendedName>
</protein>
<name>A0AA37PWF1_9MYCO</name>
<dbReference type="AlphaFoldDB" id="A0AA37PWF1"/>
<feature type="transmembrane region" description="Helical" evidence="1">
    <location>
        <begin position="38"/>
        <end position="57"/>
    </location>
</feature>
<gene>
    <name evidence="3" type="ORF">SRL2020028_43360</name>
</gene>
<comment type="caution">
    <text evidence="3">The sequence shown here is derived from an EMBL/GenBank/DDBJ whole genome shotgun (WGS) entry which is preliminary data.</text>
</comment>
<dbReference type="SUPFAM" id="SSF90002">
    <property type="entry name" value="Hypothetical protein YjiA, C-terminal domain"/>
    <property type="match status" value="1"/>
</dbReference>
<dbReference type="Pfam" id="PF07683">
    <property type="entry name" value="CobW_C"/>
    <property type="match status" value="1"/>
</dbReference>
<organism evidence="3 4">
    <name type="scientific">Mycobacterium kiyosense</name>
    <dbReference type="NCBI Taxonomy" id="2871094"/>
    <lineage>
        <taxon>Bacteria</taxon>
        <taxon>Bacillati</taxon>
        <taxon>Actinomycetota</taxon>
        <taxon>Actinomycetes</taxon>
        <taxon>Mycobacteriales</taxon>
        <taxon>Mycobacteriaceae</taxon>
        <taxon>Mycobacterium</taxon>
    </lineage>
</organism>
<evidence type="ECO:0000256" key="1">
    <source>
        <dbReference type="SAM" id="Phobius"/>
    </source>
</evidence>
<evidence type="ECO:0000313" key="3">
    <source>
        <dbReference type="EMBL" id="GLB85080.1"/>
    </source>
</evidence>
<feature type="domain" description="CobW C-terminal" evidence="2">
    <location>
        <begin position="87"/>
        <end position="118"/>
    </location>
</feature>
<dbReference type="Proteomes" id="UP001165663">
    <property type="component" value="Unassembled WGS sequence"/>
</dbReference>